<name>A0A928Z6R6_9CYAN</name>
<dbReference type="RefSeq" id="WP_264320916.1">
    <property type="nucleotide sequence ID" value="NZ_JADEXN010000107.1"/>
</dbReference>
<comment type="caution">
    <text evidence="1">The sequence shown here is derived from an EMBL/GenBank/DDBJ whole genome shotgun (WGS) entry which is preliminary data.</text>
</comment>
<dbReference type="AlphaFoldDB" id="A0A928Z6R6"/>
<organism evidence="1 2">
    <name type="scientific">Zarconia navalis LEGE 11467</name>
    <dbReference type="NCBI Taxonomy" id="1828826"/>
    <lineage>
        <taxon>Bacteria</taxon>
        <taxon>Bacillati</taxon>
        <taxon>Cyanobacteriota</taxon>
        <taxon>Cyanophyceae</taxon>
        <taxon>Oscillatoriophycideae</taxon>
        <taxon>Oscillatoriales</taxon>
        <taxon>Oscillatoriales incertae sedis</taxon>
        <taxon>Zarconia</taxon>
        <taxon>Zarconia navalis</taxon>
    </lineage>
</organism>
<evidence type="ECO:0000313" key="2">
    <source>
        <dbReference type="Proteomes" id="UP000621799"/>
    </source>
</evidence>
<proteinExistence type="predicted"/>
<dbReference type="Proteomes" id="UP000621799">
    <property type="component" value="Unassembled WGS sequence"/>
</dbReference>
<sequence length="101" mass="10509">MIISDLNHLEIVSEETKVVGGWGGTFANIDFDKDVNIDFDSDVDVDIDISGEANVDGVVLNAEASFTIAGHYDDAAGSAEAGVFAEDGFYSGFANASIGIS</sequence>
<gene>
    <name evidence="1" type="ORF">IQ235_07745</name>
</gene>
<evidence type="ECO:0000313" key="1">
    <source>
        <dbReference type="EMBL" id="MBE9040672.1"/>
    </source>
</evidence>
<keyword evidence="2" id="KW-1185">Reference proteome</keyword>
<accession>A0A928Z6R6</accession>
<protein>
    <submittedName>
        <fullName evidence="1">Uncharacterized protein</fullName>
    </submittedName>
</protein>
<reference evidence="1" key="1">
    <citation type="submission" date="2020-10" db="EMBL/GenBank/DDBJ databases">
        <authorList>
            <person name="Castelo-Branco R."/>
            <person name="Eusebio N."/>
            <person name="Adriana R."/>
            <person name="Vieira A."/>
            <person name="Brugerolle De Fraissinette N."/>
            <person name="Rezende De Castro R."/>
            <person name="Schneider M.P."/>
            <person name="Vasconcelos V."/>
            <person name="Leao P.N."/>
        </authorList>
    </citation>
    <scope>NUCLEOTIDE SEQUENCE</scope>
    <source>
        <strain evidence="1">LEGE 11467</strain>
    </source>
</reference>
<dbReference type="EMBL" id="JADEXN010000107">
    <property type="protein sequence ID" value="MBE9040672.1"/>
    <property type="molecule type" value="Genomic_DNA"/>
</dbReference>